<dbReference type="Proteomes" id="UP000520767">
    <property type="component" value="Unassembled WGS sequence"/>
</dbReference>
<feature type="compositionally biased region" description="Low complexity" evidence="1">
    <location>
        <begin position="124"/>
        <end position="134"/>
    </location>
</feature>
<organism evidence="2 3">
    <name type="scientific">Actinophytocola algeriensis</name>
    <dbReference type="NCBI Taxonomy" id="1768010"/>
    <lineage>
        <taxon>Bacteria</taxon>
        <taxon>Bacillati</taxon>
        <taxon>Actinomycetota</taxon>
        <taxon>Actinomycetes</taxon>
        <taxon>Pseudonocardiales</taxon>
        <taxon>Pseudonocardiaceae</taxon>
    </lineage>
</organism>
<protein>
    <submittedName>
        <fullName evidence="2">Uncharacterized protein</fullName>
    </submittedName>
</protein>
<evidence type="ECO:0000313" key="3">
    <source>
        <dbReference type="Proteomes" id="UP000520767"/>
    </source>
</evidence>
<name>A0A7W7QCU7_9PSEU</name>
<evidence type="ECO:0000313" key="2">
    <source>
        <dbReference type="EMBL" id="MBB4911163.1"/>
    </source>
</evidence>
<feature type="region of interest" description="Disordered" evidence="1">
    <location>
        <begin position="1"/>
        <end position="34"/>
    </location>
</feature>
<sequence>MPDAIHSSLADVQSSLTAPHSAESPDGTVRAEATARRQTALHLSANALKLSPDTLATLILTTQQAAQNKAEAALTDHLETFRTDPRVATALDTLRDTQANPTPRTTPQTHRTDRADDSDDDNFVDSVYNSDRTW</sequence>
<dbReference type="RefSeq" id="WP_184815195.1">
    <property type="nucleotide sequence ID" value="NZ_JACHJQ010000009.1"/>
</dbReference>
<dbReference type="AlphaFoldDB" id="A0A7W7QCU7"/>
<dbReference type="EMBL" id="JACHJQ010000009">
    <property type="protein sequence ID" value="MBB4911163.1"/>
    <property type="molecule type" value="Genomic_DNA"/>
</dbReference>
<reference evidence="2 3" key="1">
    <citation type="submission" date="2020-08" db="EMBL/GenBank/DDBJ databases">
        <title>Genomic Encyclopedia of Type Strains, Phase III (KMG-III): the genomes of soil and plant-associated and newly described type strains.</title>
        <authorList>
            <person name="Whitman W."/>
        </authorList>
    </citation>
    <scope>NUCLEOTIDE SEQUENCE [LARGE SCALE GENOMIC DNA]</scope>
    <source>
        <strain evidence="2 3">CECT 8960</strain>
    </source>
</reference>
<evidence type="ECO:0000256" key="1">
    <source>
        <dbReference type="SAM" id="MobiDB-lite"/>
    </source>
</evidence>
<feature type="region of interest" description="Disordered" evidence="1">
    <location>
        <begin position="85"/>
        <end position="134"/>
    </location>
</feature>
<accession>A0A7W7QCU7</accession>
<proteinExistence type="predicted"/>
<gene>
    <name evidence="2" type="ORF">FHR82_007423</name>
</gene>
<comment type="caution">
    <text evidence="2">The sequence shown here is derived from an EMBL/GenBank/DDBJ whole genome shotgun (WGS) entry which is preliminary data.</text>
</comment>
<keyword evidence="3" id="KW-1185">Reference proteome</keyword>